<gene>
    <name evidence="3" type="ORF">ON753_14105</name>
</gene>
<evidence type="ECO:0000313" key="4">
    <source>
        <dbReference type="Proteomes" id="UP001300261"/>
    </source>
</evidence>
<feature type="domain" description="N-acetyltransferase" evidence="2">
    <location>
        <begin position="6"/>
        <end position="162"/>
    </location>
</feature>
<protein>
    <submittedName>
        <fullName evidence="3">GNAT family N-acetyltransferase</fullName>
    </submittedName>
</protein>
<keyword evidence="1" id="KW-0046">Antibiotic resistance</keyword>
<dbReference type="InterPro" id="IPR016181">
    <property type="entry name" value="Acyl_CoA_acyltransferase"/>
</dbReference>
<dbReference type="Proteomes" id="UP001300261">
    <property type="component" value="Unassembled WGS sequence"/>
</dbReference>
<keyword evidence="4" id="KW-1185">Reference proteome</keyword>
<evidence type="ECO:0000256" key="1">
    <source>
        <dbReference type="ARBA" id="ARBA00023251"/>
    </source>
</evidence>
<organism evidence="3 4">
    <name type="scientific">Roseibium salinum</name>
    <dbReference type="NCBI Taxonomy" id="1604349"/>
    <lineage>
        <taxon>Bacteria</taxon>
        <taxon>Pseudomonadati</taxon>
        <taxon>Pseudomonadota</taxon>
        <taxon>Alphaproteobacteria</taxon>
        <taxon>Hyphomicrobiales</taxon>
        <taxon>Stappiaceae</taxon>
        <taxon>Roseibium</taxon>
    </lineage>
</organism>
<dbReference type="InterPro" id="IPR000182">
    <property type="entry name" value="GNAT_dom"/>
</dbReference>
<dbReference type="RefSeq" id="WP_265963268.1">
    <property type="nucleotide sequence ID" value="NZ_JAPEVI010000003.1"/>
</dbReference>
<dbReference type="Gene3D" id="3.40.630.30">
    <property type="match status" value="1"/>
</dbReference>
<dbReference type="PANTHER" id="PTHR31438:SF1">
    <property type="entry name" value="LYSINE N-ACYLTRANSFERASE C17G9.06C-RELATED"/>
    <property type="match status" value="1"/>
</dbReference>
<name>A0ABT3R2K9_9HYPH</name>
<dbReference type="SUPFAM" id="SSF55729">
    <property type="entry name" value="Acyl-CoA N-acyltransferases (Nat)"/>
    <property type="match status" value="1"/>
</dbReference>
<comment type="caution">
    <text evidence="3">The sequence shown here is derived from an EMBL/GenBank/DDBJ whole genome shotgun (WGS) entry which is preliminary data.</text>
</comment>
<sequence length="164" mass="18680">MTLADYVFRAAAMSDLPLLRTWQSLPHVQEWWNSDEPFDEEELRDPRVSRWIVELNGKSFAYMQDYSVHGWEEHHFGHLPPGSRGIDQYIGDPAMIGRGHGTAFIRQRMHVLFTAGAPVIAVDPHPANTRAVTVYTKLGFRIAGVERETPWGFILPMEARPPGE</sequence>
<dbReference type="PROSITE" id="PS51186">
    <property type="entry name" value="GNAT"/>
    <property type="match status" value="1"/>
</dbReference>
<dbReference type="PANTHER" id="PTHR31438">
    <property type="entry name" value="LYSINE N-ACYLTRANSFERASE C17G9.06C-RELATED"/>
    <property type="match status" value="1"/>
</dbReference>
<evidence type="ECO:0000313" key="3">
    <source>
        <dbReference type="EMBL" id="MCX2723492.1"/>
    </source>
</evidence>
<accession>A0ABT3R2K9</accession>
<dbReference type="EMBL" id="JAPEVI010000003">
    <property type="protein sequence ID" value="MCX2723492.1"/>
    <property type="molecule type" value="Genomic_DNA"/>
</dbReference>
<proteinExistence type="predicted"/>
<reference evidence="3 4" key="1">
    <citation type="journal article" date="2016" name="Int. J. Syst. Evol. Microbiol.">
        <title>Labrenzia salina sp. nov., isolated from the rhizosphere of the halophyte Arthrocnemum macrostachyum.</title>
        <authorList>
            <person name="Camacho M."/>
            <person name="Redondo-Gomez S."/>
            <person name="Rodriguez-Llorente I."/>
            <person name="Rohde M."/>
            <person name="Sproer C."/>
            <person name="Schumann P."/>
            <person name="Klenk H.P."/>
            <person name="Montero-Calasanz M.D.C."/>
        </authorList>
    </citation>
    <scope>NUCLEOTIDE SEQUENCE [LARGE SCALE GENOMIC DNA]</scope>
    <source>
        <strain evidence="3 4">DSM 29163</strain>
    </source>
</reference>
<evidence type="ECO:0000259" key="2">
    <source>
        <dbReference type="PROSITE" id="PS51186"/>
    </source>
</evidence>
<dbReference type="Pfam" id="PF13523">
    <property type="entry name" value="Acetyltransf_8"/>
    <property type="match status" value="1"/>
</dbReference>